<dbReference type="Gene3D" id="2.40.50.140">
    <property type="entry name" value="Nucleic acid-binding proteins"/>
    <property type="match status" value="1"/>
</dbReference>
<dbReference type="Proteomes" id="UP000612055">
    <property type="component" value="Unassembled WGS sequence"/>
</dbReference>
<dbReference type="InterPro" id="IPR032245">
    <property type="entry name" value="RMI2"/>
</dbReference>
<dbReference type="PANTHER" id="PTHR33962:SF1">
    <property type="entry name" value="RECQ-MEDIATED GENOME INSTABILITY PROTEIN 2"/>
    <property type="match status" value="1"/>
</dbReference>
<comment type="caution">
    <text evidence="1">The sequence shown here is derived from an EMBL/GenBank/DDBJ whole genome shotgun (WGS) entry which is preliminary data.</text>
</comment>
<dbReference type="InterPro" id="IPR012340">
    <property type="entry name" value="NA-bd_OB-fold"/>
</dbReference>
<dbReference type="Pfam" id="PF16100">
    <property type="entry name" value="RMI2"/>
    <property type="match status" value="1"/>
</dbReference>
<evidence type="ECO:0000313" key="1">
    <source>
        <dbReference type="EMBL" id="KAG2499560.1"/>
    </source>
</evidence>
<dbReference type="GO" id="GO:0033045">
    <property type="term" value="P:regulation of sister chromatid segregation"/>
    <property type="evidence" value="ECO:0007669"/>
    <property type="project" value="TreeGrafter"/>
</dbReference>
<dbReference type="PANTHER" id="PTHR33962">
    <property type="entry name" value="RECQ-MEDIATED GENOME INSTABILITY PROTEIN 2 RMI2"/>
    <property type="match status" value="1"/>
</dbReference>
<dbReference type="GO" id="GO:0016607">
    <property type="term" value="C:nuclear speck"/>
    <property type="evidence" value="ECO:0007669"/>
    <property type="project" value="TreeGrafter"/>
</dbReference>
<organism evidence="1 2">
    <name type="scientific">Edaphochlamys debaryana</name>
    <dbReference type="NCBI Taxonomy" id="47281"/>
    <lineage>
        <taxon>Eukaryota</taxon>
        <taxon>Viridiplantae</taxon>
        <taxon>Chlorophyta</taxon>
        <taxon>core chlorophytes</taxon>
        <taxon>Chlorophyceae</taxon>
        <taxon>CS clade</taxon>
        <taxon>Chlamydomonadales</taxon>
        <taxon>Chlamydomonadales incertae sedis</taxon>
        <taxon>Edaphochlamys</taxon>
    </lineage>
</organism>
<reference evidence="1" key="1">
    <citation type="journal article" date="2020" name="bioRxiv">
        <title>Comparative genomics of Chlamydomonas.</title>
        <authorList>
            <person name="Craig R.J."/>
            <person name="Hasan A.R."/>
            <person name="Ness R.W."/>
            <person name="Keightley P.D."/>
        </authorList>
    </citation>
    <scope>NUCLEOTIDE SEQUENCE</scope>
    <source>
        <strain evidence="1">CCAP 11/70</strain>
    </source>
</reference>
<dbReference type="OrthoDB" id="539258at2759"/>
<dbReference type="GO" id="GO:0043007">
    <property type="term" value="P:maintenance of rDNA"/>
    <property type="evidence" value="ECO:0007669"/>
    <property type="project" value="TreeGrafter"/>
</dbReference>
<keyword evidence="2" id="KW-1185">Reference proteome</keyword>
<proteinExistence type="predicted"/>
<evidence type="ECO:0000313" key="2">
    <source>
        <dbReference type="Proteomes" id="UP000612055"/>
    </source>
</evidence>
<gene>
    <name evidence="1" type="ORF">HYH03_002505</name>
</gene>
<dbReference type="GO" id="GO:2000042">
    <property type="term" value="P:negative regulation of double-strand break repair via homologous recombination"/>
    <property type="evidence" value="ECO:0007669"/>
    <property type="project" value="TreeGrafter"/>
</dbReference>
<dbReference type="GO" id="GO:0006281">
    <property type="term" value="P:DNA repair"/>
    <property type="evidence" value="ECO:0007669"/>
    <property type="project" value="TreeGrafter"/>
</dbReference>
<name>A0A835YAV1_9CHLO</name>
<dbReference type="EMBL" id="JAEHOE010000006">
    <property type="protein sequence ID" value="KAG2499560.1"/>
    <property type="molecule type" value="Genomic_DNA"/>
</dbReference>
<dbReference type="GO" id="GO:0005829">
    <property type="term" value="C:cytosol"/>
    <property type="evidence" value="ECO:0007669"/>
    <property type="project" value="TreeGrafter"/>
</dbReference>
<protein>
    <submittedName>
        <fullName evidence="1">Uncharacterized protein</fullName>
    </submittedName>
</protein>
<dbReference type="AlphaFoldDB" id="A0A835YAV1"/>
<sequence length="152" mass="16614">MKLMLSQLASVVPTASKTYTLSSCTFTSAWVQGTVVSSDAQGFTLDDGSGATPLVVLQSRGSEVAAEEVQLGEYLLVMGKLGQRKAPKRDEGGEEVRSKRPRVWQLAARKVKVLSRGSEGRRWAELWRHEVGALHAHVYPELARQAVRPVPS</sequence>
<accession>A0A835YAV1</accession>